<protein>
    <submittedName>
        <fullName evidence="7">Signal peptide peptidase</fullName>
    </submittedName>
</protein>
<dbReference type="GO" id="GO:0008236">
    <property type="term" value="F:serine-type peptidase activity"/>
    <property type="evidence" value="ECO:0007669"/>
    <property type="project" value="UniProtKB-KW"/>
</dbReference>
<dbReference type="EMBL" id="AZIL01000609">
    <property type="protein sequence ID" value="EWM26720.1"/>
    <property type="molecule type" value="Genomic_DNA"/>
</dbReference>
<dbReference type="Gene3D" id="3.90.226.10">
    <property type="entry name" value="2-enoyl-CoA Hydratase, Chain A, domain 1"/>
    <property type="match status" value="3"/>
</dbReference>
<evidence type="ECO:0000256" key="1">
    <source>
        <dbReference type="ARBA" id="ARBA00008683"/>
    </source>
</evidence>
<dbReference type="InterPro" id="IPR047217">
    <property type="entry name" value="S49_SppA_67K_type_N"/>
</dbReference>
<keyword evidence="2" id="KW-0645">Protease</keyword>
<dbReference type="Proteomes" id="UP000019335">
    <property type="component" value="Chromosome 8"/>
</dbReference>
<feature type="chain" id="PRO_5004904276" evidence="5">
    <location>
        <begin position="28"/>
        <end position="809"/>
    </location>
</feature>
<keyword evidence="8" id="KW-1185">Reference proteome</keyword>
<evidence type="ECO:0000256" key="4">
    <source>
        <dbReference type="ARBA" id="ARBA00022825"/>
    </source>
</evidence>
<evidence type="ECO:0000313" key="7">
    <source>
        <dbReference type="EMBL" id="EWM26720.1"/>
    </source>
</evidence>
<evidence type="ECO:0000259" key="6">
    <source>
        <dbReference type="Pfam" id="PF01343"/>
    </source>
</evidence>
<dbReference type="InterPro" id="IPR029045">
    <property type="entry name" value="ClpP/crotonase-like_dom_sf"/>
</dbReference>
<dbReference type="InterPro" id="IPR002142">
    <property type="entry name" value="Peptidase_S49"/>
</dbReference>
<keyword evidence="4" id="KW-0720">Serine protease</keyword>
<dbReference type="CDD" id="cd07018">
    <property type="entry name" value="S49_SppA_67K_type"/>
    <property type="match status" value="1"/>
</dbReference>
<name>W7TI87_9STRA</name>
<dbReference type="InterPro" id="IPR047272">
    <property type="entry name" value="S49_SppA_C"/>
</dbReference>
<dbReference type="AlphaFoldDB" id="W7TI87"/>
<dbReference type="GO" id="GO:0006508">
    <property type="term" value="P:proteolysis"/>
    <property type="evidence" value="ECO:0007669"/>
    <property type="project" value="UniProtKB-KW"/>
</dbReference>
<accession>W7TI87</accession>
<sequence>MISRGTMTSPYGLLLLLPIMLITKASAFQSAALRSWNSDSSVYNAARLDARDTRLFFKIPADAVPIVETLDPKANFTAVNTEPLQDKNIFRMPWLGPVAPPRRGWIEKGITAAVEEGMKGDEKDASEAEEVKRELVEIEELERQLGLGEDGPVLFTSRLGEFDSAAANMTWLQQPSPDVLNPPSEEDRVFTYKPPGWLPTLTSNLRRRFHPFPLFTKPVPSGCVLVASLKGEDLNLLADDGPPTLGKLFQEPPIGWLEGVSPLIKAAHDPRVKALILKIGPLSCGYAKLVEFRRSMEYFKASGKQLVAYMDSAAEKEYFLALGCDEIYMPPGGSLRLQGFVSASSFVRGVFDQVGVEPVVVRIGAYKGAGDTINRRNSTEEFREVQSLLVNQTADFWLDSVARDLQKPKEEILALWEDPITDPVRLAYRKYITASLYYDQVKEMVSARNRGRRFPWSWKERPARLFSMRAFLKAVGRGRNILPGLPGVRGPTIAVINAGGEISQNGAINAKGLVELLEQAEMDRRVKAVVLRVDSPGGDALTSELIWRRILKLRSVKPVVASMVDVAASGGYFLSMGCSAIVAEDTTITGSIGVVAVLFKLRQLYEKIGLNEEAFGIGKYSKFFVPGHLPTEEERAYFETDVASSYQDFVQKAAFCRNMTWDQAHAVAQGRVWKGEDARRLGLVDAEGGLWRALEVAKRMAKIPDSRDVRLRTIRGTRRLFGGGRSSEEEDVRAPSSLTKLSMGRPLALADDAVGDYMRMIGGVVPGTQPWTQELGLIGGLALQQLLAPLFLSLDQEVRRRNPFFDFFP</sequence>
<feature type="domain" description="Peptidase S49" evidence="6">
    <location>
        <begin position="299"/>
        <end position="412"/>
    </location>
</feature>
<dbReference type="NCBIfam" id="TIGR00706">
    <property type="entry name" value="SppA_dom"/>
    <property type="match status" value="1"/>
</dbReference>
<comment type="similarity">
    <text evidence="1">Belongs to the peptidase S49 family.</text>
</comment>
<proteinExistence type="inferred from homology"/>
<gene>
    <name evidence="7" type="ORF">Naga_100001g124</name>
</gene>
<dbReference type="SUPFAM" id="SSF52096">
    <property type="entry name" value="ClpP/crotonase"/>
    <property type="match status" value="2"/>
</dbReference>
<dbReference type="PANTHER" id="PTHR33209:SF1">
    <property type="entry name" value="PEPTIDASE S49 DOMAIN-CONTAINING PROTEIN"/>
    <property type="match status" value="1"/>
</dbReference>
<reference evidence="7 8" key="1">
    <citation type="journal article" date="2014" name="Mol. Plant">
        <title>Chromosome Scale Genome Assembly and Transcriptome Profiling of Nannochloropsis gaditana in Nitrogen Depletion.</title>
        <authorList>
            <person name="Corteggiani Carpinelli E."/>
            <person name="Telatin A."/>
            <person name="Vitulo N."/>
            <person name="Forcato C."/>
            <person name="D'Angelo M."/>
            <person name="Schiavon R."/>
            <person name="Vezzi A."/>
            <person name="Giacometti G.M."/>
            <person name="Morosinotto T."/>
            <person name="Valle G."/>
        </authorList>
    </citation>
    <scope>NUCLEOTIDE SEQUENCE [LARGE SCALE GENOMIC DNA]</scope>
    <source>
        <strain evidence="7 8">B-31</strain>
    </source>
</reference>
<dbReference type="CDD" id="cd07023">
    <property type="entry name" value="S49_Sppa_N_C"/>
    <property type="match status" value="1"/>
</dbReference>
<dbReference type="InterPro" id="IPR004635">
    <property type="entry name" value="Pept_S49_SppA"/>
</dbReference>
<dbReference type="Pfam" id="PF01343">
    <property type="entry name" value="Peptidase_S49"/>
    <property type="match status" value="2"/>
</dbReference>
<feature type="signal peptide" evidence="5">
    <location>
        <begin position="1"/>
        <end position="27"/>
    </location>
</feature>
<keyword evidence="3" id="KW-0378">Hydrolase</keyword>
<comment type="caution">
    <text evidence="7">The sequence shown here is derived from an EMBL/GenBank/DDBJ whole genome shotgun (WGS) entry which is preliminary data.</text>
</comment>
<evidence type="ECO:0000256" key="3">
    <source>
        <dbReference type="ARBA" id="ARBA00022801"/>
    </source>
</evidence>
<feature type="domain" description="Peptidase S49" evidence="6">
    <location>
        <begin position="553"/>
        <end position="702"/>
    </location>
</feature>
<evidence type="ECO:0000256" key="2">
    <source>
        <dbReference type="ARBA" id="ARBA00022670"/>
    </source>
</evidence>
<dbReference type="OrthoDB" id="45421at2759"/>
<keyword evidence="5" id="KW-0732">Signal</keyword>
<evidence type="ECO:0000256" key="5">
    <source>
        <dbReference type="SAM" id="SignalP"/>
    </source>
</evidence>
<evidence type="ECO:0000313" key="8">
    <source>
        <dbReference type="Proteomes" id="UP000019335"/>
    </source>
</evidence>
<dbReference type="PANTHER" id="PTHR33209">
    <property type="entry name" value="PROTEASE 4"/>
    <property type="match status" value="1"/>
</dbReference>
<organism evidence="7 8">
    <name type="scientific">Nannochloropsis gaditana</name>
    <dbReference type="NCBI Taxonomy" id="72520"/>
    <lineage>
        <taxon>Eukaryota</taxon>
        <taxon>Sar</taxon>
        <taxon>Stramenopiles</taxon>
        <taxon>Ochrophyta</taxon>
        <taxon>Eustigmatophyceae</taxon>
        <taxon>Eustigmatales</taxon>
        <taxon>Monodopsidaceae</taxon>
        <taxon>Nannochloropsis</taxon>
    </lineage>
</organism>